<organism evidence="1 2">
    <name type="scientific">Clostridium saccharobutylicum DSM 13864</name>
    <dbReference type="NCBI Taxonomy" id="1345695"/>
    <lineage>
        <taxon>Bacteria</taxon>
        <taxon>Bacillati</taxon>
        <taxon>Bacillota</taxon>
        <taxon>Clostridia</taxon>
        <taxon>Eubacteriales</taxon>
        <taxon>Clostridiaceae</taxon>
        <taxon>Clostridium</taxon>
    </lineage>
</organism>
<dbReference type="EMBL" id="CP006721">
    <property type="protein sequence ID" value="AGX45430.1"/>
    <property type="molecule type" value="Genomic_DNA"/>
</dbReference>
<gene>
    <name evidence="1" type="ORF">CLSA_c45030</name>
</gene>
<reference evidence="1 2" key="1">
    <citation type="journal article" date="2013" name="Genome Announc.">
        <title>Complete Genome Sequence of the Solvent Producer Clostridium saccharobutylicum NCP262 (DSM 13864).</title>
        <authorList>
            <person name="Poehlein A."/>
            <person name="Hartwich K."/>
            <person name="Krabben P."/>
            <person name="Ehrenreich A."/>
            <person name="Liebl W."/>
            <person name="Durre P."/>
            <person name="Gottschalk G."/>
            <person name="Daniel R."/>
        </authorList>
    </citation>
    <scope>NUCLEOTIDE SEQUENCE [LARGE SCALE GENOMIC DNA]</scope>
    <source>
        <strain evidence="1">DSM 13864</strain>
    </source>
</reference>
<accession>U5MXY3</accession>
<keyword evidence="2" id="KW-1185">Reference proteome</keyword>
<dbReference type="HOGENOM" id="CLU_3287566_0_0_9"/>
<dbReference type="Proteomes" id="UP000017118">
    <property type="component" value="Chromosome"/>
</dbReference>
<dbReference type="PATRIC" id="fig|1345695.3.peg.4475"/>
<dbReference type="KEGG" id="csb:CLSA_c45030"/>
<protein>
    <submittedName>
        <fullName evidence="1">Uncharacterized protein</fullName>
    </submittedName>
</protein>
<proteinExistence type="predicted"/>
<evidence type="ECO:0000313" key="2">
    <source>
        <dbReference type="Proteomes" id="UP000017118"/>
    </source>
</evidence>
<dbReference type="AlphaFoldDB" id="U5MXY3"/>
<evidence type="ECO:0000313" key="1">
    <source>
        <dbReference type="EMBL" id="AGX45430.1"/>
    </source>
</evidence>
<name>U5MXY3_CLOSA</name>
<sequence length="40" mass="4812">MLIYYDYILQHMDLNVYDIKVITIKIYYSNGIISRGVLKQ</sequence>